<keyword evidence="3" id="KW-1185">Reference proteome</keyword>
<organism evidence="2 3">
    <name type="scientific">Anopheles dirus</name>
    <dbReference type="NCBI Taxonomy" id="7168"/>
    <lineage>
        <taxon>Eukaryota</taxon>
        <taxon>Metazoa</taxon>
        <taxon>Ecdysozoa</taxon>
        <taxon>Arthropoda</taxon>
        <taxon>Hexapoda</taxon>
        <taxon>Insecta</taxon>
        <taxon>Pterygota</taxon>
        <taxon>Neoptera</taxon>
        <taxon>Endopterygota</taxon>
        <taxon>Diptera</taxon>
        <taxon>Nematocera</taxon>
        <taxon>Culicoidea</taxon>
        <taxon>Culicidae</taxon>
        <taxon>Anophelinae</taxon>
        <taxon>Anopheles</taxon>
    </lineage>
</organism>
<keyword evidence="1" id="KW-0812">Transmembrane</keyword>
<dbReference type="VEuPathDB" id="VectorBase:ADIR014385"/>
<dbReference type="EnsemblMetazoa" id="ADIR014385-RA">
    <property type="protein sequence ID" value="ADIR014385-PA"/>
    <property type="gene ID" value="ADIR014385"/>
</dbReference>
<dbReference type="AlphaFoldDB" id="A0A182NWY2"/>
<sequence>FVERTPGRPAPSTAFVLCVLVATISIPASVLSGWFSCVFPSFRRKKKQEHLC</sequence>
<evidence type="ECO:0000256" key="1">
    <source>
        <dbReference type="SAM" id="Phobius"/>
    </source>
</evidence>
<reference evidence="3" key="1">
    <citation type="submission" date="2013-03" db="EMBL/GenBank/DDBJ databases">
        <title>The Genome Sequence of Anopheles dirus WRAIR2.</title>
        <authorList>
            <consortium name="The Broad Institute Genomics Platform"/>
            <person name="Neafsey D.E."/>
            <person name="Walton C."/>
            <person name="Walker B."/>
            <person name="Young S.K."/>
            <person name="Zeng Q."/>
            <person name="Gargeya S."/>
            <person name="Fitzgerald M."/>
            <person name="Haas B."/>
            <person name="Abouelleil A."/>
            <person name="Allen A.W."/>
            <person name="Alvarado L."/>
            <person name="Arachchi H.M."/>
            <person name="Berlin A.M."/>
            <person name="Chapman S.B."/>
            <person name="Gainer-Dewar J."/>
            <person name="Goldberg J."/>
            <person name="Griggs A."/>
            <person name="Gujja S."/>
            <person name="Hansen M."/>
            <person name="Howarth C."/>
            <person name="Imamovic A."/>
            <person name="Ireland A."/>
            <person name="Larimer J."/>
            <person name="McCowan C."/>
            <person name="Murphy C."/>
            <person name="Pearson M."/>
            <person name="Poon T.W."/>
            <person name="Priest M."/>
            <person name="Roberts A."/>
            <person name="Saif S."/>
            <person name="Shea T."/>
            <person name="Sisk P."/>
            <person name="Sykes S."/>
            <person name="Wortman J."/>
            <person name="Nusbaum C."/>
            <person name="Birren B."/>
        </authorList>
    </citation>
    <scope>NUCLEOTIDE SEQUENCE [LARGE SCALE GENOMIC DNA]</scope>
    <source>
        <strain evidence="3">WRAIR2</strain>
    </source>
</reference>
<keyword evidence="1" id="KW-1133">Transmembrane helix</keyword>
<proteinExistence type="predicted"/>
<evidence type="ECO:0000313" key="2">
    <source>
        <dbReference type="EnsemblMetazoa" id="ADIR014385-PA"/>
    </source>
</evidence>
<dbReference type="Proteomes" id="UP000075884">
    <property type="component" value="Unassembled WGS sequence"/>
</dbReference>
<reference evidence="2" key="2">
    <citation type="submission" date="2020-05" db="UniProtKB">
        <authorList>
            <consortium name="EnsemblMetazoa"/>
        </authorList>
    </citation>
    <scope>IDENTIFICATION</scope>
    <source>
        <strain evidence="2">WRAIR2</strain>
    </source>
</reference>
<name>A0A182NWY2_9DIPT</name>
<accession>A0A182NWY2</accession>
<feature type="transmembrane region" description="Helical" evidence="1">
    <location>
        <begin position="14"/>
        <end position="39"/>
    </location>
</feature>
<protein>
    <submittedName>
        <fullName evidence="2">Uncharacterized protein</fullName>
    </submittedName>
</protein>
<evidence type="ECO:0000313" key="3">
    <source>
        <dbReference type="Proteomes" id="UP000075884"/>
    </source>
</evidence>
<keyword evidence="1" id="KW-0472">Membrane</keyword>